<evidence type="ECO:0000256" key="4">
    <source>
        <dbReference type="ARBA" id="ARBA00022679"/>
    </source>
</evidence>
<organism evidence="9 10">
    <name type="scientific">Peptostreptococcus porci</name>
    <dbReference type="NCBI Taxonomy" id="2652282"/>
    <lineage>
        <taxon>Bacteria</taxon>
        <taxon>Bacillati</taxon>
        <taxon>Bacillota</taxon>
        <taxon>Clostridia</taxon>
        <taxon>Peptostreptococcales</taxon>
        <taxon>Peptostreptococcaceae</taxon>
        <taxon>Peptostreptococcus</taxon>
    </lineage>
</organism>
<dbReference type="InterPro" id="IPR015421">
    <property type="entry name" value="PyrdxlP-dep_Trfase_major"/>
</dbReference>
<keyword evidence="5 7" id="KW-0663">Pyridoxal phosphate</keyword>
<dbReference type="PANTHER" id="PTHR21152">
    <property type="entry name" value="AMINOTRANSFERASE CLASS V"/>
    <property type="match status" value="1"/>
</dbReference>
<dbReference type="GO" id="GO:0008453">
    <property type="term" value="F:alanine-glyoxylate transaminase activity"/>
    <property type="evidence" value="ECO:0007669"/>
    <property type="project" value="TreeGrafter"/>
</dbReference>
<gene>
    <name evidence="9" type="ORF">FYJ71_00305</name>
</gene>
<comment type="cofactor">
    <cofactor evidence="1 7">
        <name>pyridoxal 5'-phosphate</name>
        <dbReference type="ChEBI" id="CHEBI:597326"/>
    </cofactor>
</comment>
<dbReference type="InterPro" id="IPR015422">
    <property type="entry name" value="PyrdxlP-dep_Trfase_small"/>
</dbReference>
<evidence type="ECO:0000256" key="3">
    <source>
        <dbReference type="ARBA" id="ARBA00022576"/>
    </source>
</evidence>
<evidence type="ECO:0000313" key="9">
    <source>
        <dbReference type="EMBL" id="MST61423.1"/>
    </source>
</evidence>
<comment type="similarity">
    <text evidence="2">Belongs to the class-V pyridoxal-phosphate-dependent aminotransferase family.</text>
</comment>
<dbReference type="PANTHER" id="PTHR21152:SF24">
    <property type="entry name" value="ALANINE--GLYOXYLATE AMINOTRANSFERASE 1"/>
    <property type="match status" value="1"/>
</dbReference>
<evidence type="ECO:0000256" key="7">
    <source>
        <dbReference type="PIRSR" id="PIRSR000524-50"/>
    </source>
</evidence>
<accession>A0A6N7XCZ7</accession>
<keyword evidence="3 9" id="KW-0032">Aminotransferase</keyword>
<reference evidence="9 10" key="1">
    <citation type="submission" date="2019-08" db="EMBL/GenBank/DDBJ databases">
        <title>In-depth cultivation of the pig gut microbiome towards novel bacterial diversity and tailored functional studies.</title>
        <authorList>
            <person name="Wylensek D."/>
            <person name="Hitch T.C.A."/>
            <person name="Clavel T."/>
        </authorList>
    </citation>
    <scope>NUCLEOTIDE SEQUENCE [LARGE SCALE GENOMIC DNA]</scope>
    <source>
        <strain evidence="9 10">WCA-SAB-591-4A-A</strain>
    </source>
</reference>
<evidence type="ECO:0000259" key="8">
    <source>
        <dbReference type="Pfam" id="PF00266"/>
    </source>
</evidence>
<dbReference type="PIRSF" id="PIRSF000524">
    <property type="entry name" value="SPT"/>
    <property type="match status" value="1"/>
</dbReference>
<dbReference type="GO" id="GO:0004760">
    <property type="term" value="F:L-serine-pyruvate transaminase activity"/>
    <property type="evidence" value="ECO:0007669"/>
    <property type="project" value="TreeGrafter"/>
</dbReference>
<dbReference type="SUPFAM" id="SSF53383">
    <property type="entry name" value="PLP-dependent transferases"/>
    <property type="match status" value="1"/>
</dbReference>
<dbReference type="Gene3D" id="3.90.1150.10">
    <property type="entry name" value="Aspartate Aminotransferase, domain 1"/>
    <property type="match status" value="1"/>
</dbReference>
<sequence>MMYKYNYSPGPTYVRENVRAARSLETTNPDIDRDFVKYYKDTCDIINKIIDSNNNTYMLSGEAILGLEAACASLTESGDRILVIDNGLYGNGFKDFVSMYGGLPVMFKQDYKRGVSCEELEEFLKRDSDFKYATIVHCDTPTGVLNDIHKICPLLKKYGIMSVVDSVSGMVGEFLSVNKSGADIVIGGSQKAISAQPGITIVSVSDMASESMRKREKPIIGFYANLRIWENYLSEQYFPYTLPSSDIISLRVALENIVSEGIDNVLDRHKKIATCVRSSIEKSGLRLFLESDFSNTVTAIELPDNIRATDITRFIYEKHGVIIATSLAEYKDKIIRIGHMGENATFDRTSYILSLLDEAFAHYGVHLDETLFDGFVKNYKK</sequence>
<evidence type="ECO:0000256" key="1">
    <source>
        <dbReference type="ARBA" id="ARBA00001933"/>
    </source>
</evidence>
<keyword evidence="4 9" id="KW-0808">Transferase</keyword>
<dbReference type="GO" id="GO:0019265">
    <property type="term" value="P:glycine biosynthetic process, by transamination of glyoxylate"/>
    <property type="evidence" value="ECO:0007669"/>
    <property type="project" value="TreeGrafter"/>
</dbReference>
<comment type="caution">
    <text evidence="9">The sequence shown here is derived from an EMBL/GenBank/DDBJ whole genome shotgun (WGS) entry which is preliminary data.</text>
</comment>
<evidence type="ECO:0000256" key="6">
    <source>
        <dbReference type="PIRSR" id="PIRSR000524-1"/>
    </source>
</evidence>
<dbReference type="AlphaFoldDB" id="A0A6N7XCZ7"/>
<feature type="domain" description="Aminotransferase class V" evidence="8">
    <location>
        <begin position="38"/>
        <end position="324"/>
    </location>
</feature>
<dbReference type="Proteomes" id="UP000440713">
    <property type="component" value="Unassembled WGS sequence"/>
</dbReference>
<dbReference type="InterPro" id="IPR024169">
    <property type="entry name" value="SP_NH2Trfase/AEP_transaminase"/>
</dbReference>
<dbReference type="InterPro" id="IPR015424">
    <property type="entry name" value="PyrdxlP-dep_Trfase"/>
</dbReference>
<dbReference type="Pfam" id="PF00266">
    <property type="entry name" value="Aminotran_5"/>
    <property type="match status" value="1"/>
</dbReference>
<evidence type="ECO:0000256" key="2">
    <source>
        <dbReference type="ARBA" id="ARBA00009236"/>
    </source>
</evidence>
<dbReference type="Gene3D" id="3.40.640.10">
    <property type="entry name" value="Type I PLP-dependent aspartate aminotransferase-like (Major domain)"/>
    <property type="match status" value="1"/>
</dbReference>
<feature type="binding site" evidence="6">
    <location>
        <position position="336"/>
    </location>
    <ligand>
        <name>substrate</name>
    </ligand>
</feature>
<name>A0A6N7XCZ7_9FIRM</name>
<protein>
    <submittedName>
        <fullName evidence="9">Alanine--glyoxylate aminotransferase family protein</fullName>
    </submittedName>
</protein>
<dbReference type="InterPro" id="IPR000192">
    <property type="entry name" value="Aminotrans_V_dom"/>
</dbReference>
<proteinExistence type="inferred from homology"/>
<evidence type="ECO:0000313" key="10">
    <source>
        <dbReference type="Proteomes" id="UP000440713"/>
    </source>
</evidence>
<keyword evidence="10" id="KW-1185">Reference proteome</keyword>
<feature type="modified residue" description="N6-(pyridoxal phosphate)lysine" evidence="7">
    <location>
        <position position="191"/>
    </location>
</feature>
<dbReference type="EMBL" id="VUNE01000001">
    <property type="protein sequence ID" value="MST61423.1"/>
    <property type="molecule type" value="Genomic_DNA"/>
</dbReference>
<evidence type="ECO:0000256" key="5">
    <source>
        <dbReference type="ARBA" id="ARBA00022898"/>
    </source>
</evidence>